<accession>A0A0L6UD18</accession>
<feature type="region of interest" description="Disordered" evidence="1">
    <location>
        <begin position="10"/>
        <end position="48"/>
    </location>
</feature>
<comment type="caution">
    <text evidence="2">The sequence shown here is derived from an EMBL/GenBank/DDBJ whole genome shotgun (WGS) entry which is preliminary data.</text>
</comment>
<evidence type="ECO:0000313" key="3">
    <source>
        <dbReference type="Proteomes" id="UP000037035"/>
    </source>
</evidence>
<reference evidence="2 3" key="1">
    <citation type="submission" date="2015-08" db="EMBL/GenBank/DDBJ databases">
        <title>Next Generation Sequencing and Analysis of the Genome of Puccinia sorghi L Schw, the Causal Agent of Maize Common Rust.</title>
        <authorList>
            <person name="Rochi L."/>
            <person name="Burguener G."/>
            <person name="Darino M."/>
            <person name="Turjanski A."/>
            <person name="Kreff E."/>
            <person name="Dieguez M.J."/>
            <person name="Sacco F."/>
        </authorList>
    </citation>
    <scope>NUCLEOTIDE SEQUENCE [LARGE SCALE GENOMIC DNA]</scope>
    <source>
        <strain evidence="2 3">RO10H11247</strain>
    </source>
</reference>
<dbReference type="Proteomes" id="UP000037035">
    <property type="component" value="Unassembled WGS sequence"/>
</dbReference>
<dbReference type="EMBL" id="LAVV01012961">
    <property type="protein sequence ID" value="KNZ46137.1"/>
    <property type="molecule type" value="Genomic_DNA"/>
</dbReference>
<proteinExistence type="predicted"/>
<gene>
    <name evidence="2" type="ORF">VP01_751g3</name>
</gene>
<dbReference type="STRING" id="27349.A0A0L6UD18"/>
<keyword evidence="3" id="KW-1185">Reference proteome</keyword>
<name>A0A0L6UD18_9BASI</name>
<sequence>MILLRLNQRRRKLRRENDQSPAPLKMKAKSKSTDRQRQHLSQSVTSTSVKQVLDSKGSIMTKSIEGLIGAINQATTCLQSQSIDSGNKPNDSSATNNTPSGRALEALASLFLDEQKGGYISLPCKNIKQKNMPHGSIVTKSIKGLIAKNTPSGQALEALSSLFLLDEVYEDIYLGFVCVLEDSKKTATFLSLVKTSNKKICRMLLAHEVANQ</sequence>
<evidence type="ECO:0000313" key="2">
    <source>
        <dbReference type="EMBL" id="KNZ46137.1"/>
    </source>
</evidence>
<evidence type="ECO:0000256" key="1">
    <source>
        <dbReference type="SAM" id="MobiDB-lite"/>
    </source>
</evidence>
<organism evidence="2 3">
    <name type="scientific">Puccinia sorghi</name>
    <dbReference type="NCBI Taxonomy" id="27349"/>
    <lineage>
        <taxon>Eukaryota</taxon>
        <taxon>Fungi</taxon>
        <taxon>Dikarya</taxon>
        <taxon>Basidiomycota</taxon>
        <taxon>Pucciniomycotina</taxon>
        <taxon>Pucciniomycetes</taxon>
        <taxon>Pucciniales</taxon>
        <taxon>Pucciniaceae</taxon>
        <taxon>Puccinia</taxon>
    </lineage>
</organism>
<protein>
    <submittedName>
        <fullName evidence="2">Uncharacterized protein</fullName>
    </submittedName>
</protein>
<dbReference type="AlphaFoldDB" id="A0A0L6UD18"/>
<dbReference type="OrthoDB" id="2508113at2759"/>
<dbReference type="VEuPathDB" id="FungiDB:VP01_751g3"/>